<evidence type="ECO:0000313" key="2">
    <source>
        <dbReference type="Proteomes" id="UP000054516"/>
    </source>
</evidence>
<organism evidence="1">
    <name type="scientific">Rosellinia necatrix</name>
    <name type="common">White root-rot fungus</name>
    <dbReference type="NCBI Taxonomy" id="77044"/>
    <lineage>
        <taxon>Eukaryota</taxon>
        <taxon>Fungi</taxon>
        <taxon>Dikarya</taxon>
        <taxon>Ascomycota</taxon>
        <taxon>Pezizomycotina</taxon>
        <taxon>Sordariomycetes</taxon>
        <taxon>Xylariomycetidae</taxon>
        <taxon>Xylariales</taxon>
        <taxon>Xylariaceae</taxon>
        <taxon>Rosellinia</taxon>
    </lineage>
</organism>
<evidence type="ECO:0000313" key="1">
    <source>
        <dbReference type="EMBL" id="GAW25391.1"/>
    </source>
</evidence>
<accession>A0A1S8A5Q3</accession>
<dbReference type="Proteomes" id="UP000054516">
    <property type="component" value="Unassembled WGS sequence"/>
</dbReference>
<name>A0A1S8A5Q3_ROSNE</name>
<gene>
    <name evidence="1" type="ORF">SAMD00023353_0503330</name>
</gene>
<proteinExistence type="predicted"/>
<dbReference type="AlphaFoldDB" id="A0A1S8A5Q3"/>
<keyword evidence="2" id="KW-1185">Reference proteome</keyword>
<reference evidence="1" key="1">
    <citation type="submission" date="2016-03" db="EMBL/GenBank/DDBJ databases">
        <title>Draft genome sequence of Rosellinia necatrix.</title>
        <authorList>
            <person name="Kanematsu S."/>
        </authorList>
    </citation>
    <scope>NUCLEOTIDE SEQUENCE [LARGE SCALE GENOMIC DNA]</scope>
    <source>
        <strain evidence="1">W97</strain>
    </source>
</reference>
<dbReference type="EMBL" id="DF977450">
    <property type="protein sequence ID" value="GAW25391.1"/>
    <property type="molecule type" value="Genomic_DNA"/>
</dbReference>
<sequence>MVKLLPYNRTKENCQHLLGAPHEPQDRNTGQSRTGYRQRFHRKELTLTPGVRSGAREMASEP</sequence>
<protein>
    <submittedName>
        <fullName evidence="1">Uncharacterized protein</fullName>
    </submittedName>
</protein>